<name>A0ABU9J142_9GAMM</name>
<organism evidence="1 2">
    <name type="scientific">Pseudoxanthomonas putridarboris</name>
    <dbReference type="NCBI Taxonomy" id="752605"/>
    <lineage>
        <taxon>Bacteria</taxon>
        <taxon>Pseudomonadati</taxon>
        <taxon>Pseudomonadota</taxon>
        <taxon>Gammaproteobacteria</taxon>
        <taxon>Lysobacterales</taxon>
        <taxon>Lysobacteraceae</taxon>
        <taxon>Pseudoxanthomonas</taxon>
    </lineage>
</organism>
<comment type="caution">
    <text evidence="1">The sequence shown here is derived from an EMBL/GenBank/DDBJ whole genome shotgun (WGS) entry which is preliminary data.</text>
</comment>
<dbReference type="InterPro" id="IPR002591">
    <property type="entry name" value="Phosphodiest/P_Trfase"/>
</dbReference>
<gene>
    <name evidence="1" type="ORF">AAD027_09620</name>
</gene>
<dbReference type="Pfam" id="PF01663">
    <property type="entry name" value="Phosphodiest"/>
    <property type="match status" value="1"/>
</dbReference>
<protein>
    <submittedName>
        <fullName evidence="1">Ectonucleotide pyrophosphatase/phosphodiesterase</fullName>
    </submittedName>
</protein>
<dbReference type="SUPFAM" id="SSF53649">
    <property type="entry name" value="Alkaline phosphatase-like"/>
    <property type="match status" value="1"/>
</dbReference>
<proteinExistence type="predicted"/>
<dbReference type="PANTHER" id="PTHR10151:SF120">
    <property type="entry name" value="BIS(5'-ADENOSYL)-TRIPHOSPHATASE"/>
    <property type="match status" value="1"/>
</dbReference>
<dbReference type="PANTHER" id="PTHR10151">
    <property type="entry name" value="ECTONUCLEOTIDE PYROPHOSPHATASE/PHOSPHODIESTERASE"/>
    <property type="match status" value="1"/>
</dbReference>
<evidence type="ECO:0000313" key="1">
    <source>
        <dbReference type="EMBL" id="MEL1264621.1"/>
    </source>
</evidence>
<dbReference type="RefSeq" id="WP_341725796.1">
    <property type="nucleotide sequence ID" value="NZ_JBBWWT010000003.1"/>
</dbReference>
<dbReference type="EMBL" id="JBBWWT010000003">
    <property type="protein sequence ID" value="MEL1264621.1"/>
    <property type="molecule type" value="Genomic_DNA"/>
</dbReference>
<dbReference type="Proteomes" id="UP001459204">
    <property type="component" value="Unassembled WGS sequence"/>
</dbReference>
<sequence length="455" mass="49576">MRGPRWVAWAGRAMRGKWIWRCGLGLWLAAMALVAQARPLVLISVDGLRPDDLHGTAQPRAELPHLRRLAGEGSTAQRVRGVMPTLTYPSHATLLTGVSPARHGIASNLTFDPEFKNQVGWYWYAADFKVDTLWDAARQHGLRTASVHWPVSVGAAVDANLPQIWRTGTADDRKLLAALATPGLLPELEAALGPYPDGIDESVEADERRARFAARLFERQRPDFMTVYFAGLDHEEHRHGAGSPQALDALRRLDAAIGELIASLRRTDPQTVVALVSDHGFVPLHTDVNLFGAFIQAGLISVDEKRQVSGWKATLWPAAGSAAVVLRDPADQAVRQQVQTLLAQLAGDPANGIDRILDAQDIVRLGGAQADHLVLFKPGFQIGRDPAAPMLADSSYRGMHGYSPESREMDAVFVVTGPGIPRRDLGGIDMRDIAPTLARLMRVELPQAEGQDLLP</sequence>
<keyword evidence="2" id="KW-1185">Reference proteome</keyword>
<accession>A0ABU9J142</accession>
<dbReference type="CDD" id="cd16018">
    <property type="entry name" value="Enpp"/>
    <property type="match status" value="1"/>
</dbReference>
<dbReference type="InterPro" id="IPR017850">
    <property type="entry name" value="Alkaline_phosphatase_core_sf"/>
</dbReference>
<dbReference type="Gene3D" id="3.40.720.10">
    <property type="entry name" value="Alkaline Phosphatase, subunit A"/>
    <property type="match status" value="1"/>
</dbReference>
<reference evidence="1 2" key="1">
    <citation type="submission" date="2024-04" db="EMBL/GenBank/DDBJ databases">
        <title>Draft genome sequence of Pseudoxanthomonas putridarboris WD12.</title>
        <authorList>
            <person name="Oh J."/>
        </authorList>
    </citation>
    <scope>NUCLEOTIDE SEQUENCE [LARGE SCALE GENOMIC DNA]</scope>
    <source>
        <strain evidence="1 2">WD12</strain>
    </source>
</reference>
<evidence type="ECO:0000313" key="2">
    <source>
        <dbReference type="Proteomes" id="UP001459204"/>
    </source>
</evidence>